<dbReference type="InterPro" id="IPR025194">
    <property type="entry name" value="RodZ-like_C"/>
</dbReference>
<reference evidence="3 4" key="1">
    <citation type="submission" date="2019-02" db="EMBL/GenBank/DDBJ databases">
        <title>Prokaryotic population dynamics and viral predation in marine succession experiment using metagenomics: the confinement effect.</title>
        <authorList>
            <person name="Haro-Moreno J.M."/>
            <person name="Rodriguez-Valera F."/>
            <person name="Lopez-Perez M."/>
        </authorList>
    </citation>
    <scope>NUCLEOTIDE SEQUENCE [LARGE SCALE GENOMIC DNA]</scope>
    <source>
        <strain evidence="3">MED-G161</strain>
    </source>
</reference>
<protein>
    <submittedName>
        <fullName evidence="3">DUF4115 domain-containing protein</fullName>
    </submittedName>
</protein>
<dbReference type="Proteomes" id="UP000315498">
    <property type="component" value="Unassembled WGS sequence"/>
</dbReference>
<dbReference type="PANTHER" id="PTHR34475:SF1">
    <property type="entry name" value="CYTOSKELETON PROTEIN RODZ"/>
    <property type="match status" value="1"/>
</dbReference>
<organism evidence="3 4">
    <name type="scientific">SAR86 cluster bacterium</name>
    <dbReference type="NCBI Taxonomy" id="2030880"/>
    <lineage>
        <taxon>Bacteria</taxon>
        <taxon>Pseudomonadati</taxon>
        <taxon>Pseudomonadota</taxon>
        <taxon>Gammaproteobacteria</taxon>
        <taxon>SAR86 cluster</taxon>
    </lineage>
</organism>
<accession>A0A520MWH3</accession>
<keyword evidence="1" id="KW-1133">Transmembrane helix</keyword>
<dbReference type="InterPro" id="IPR050400">
    <property type="entry name" value="Bact_Cytoskel_RodZ"/>
</dbReference>
<feature type="domain" description="Cytoskeleton protein RodZ-like C-terminal" evidence="2">
    <location>
        <begin position="173"/>
        <end position="234"/>
    </location>
</feature>
<keyword evidence="1" id="KW-0472">Membrane</keyword>
<evidence type="ECO:0000259" key="2">
    <source>
        <dbReference type="Pfam" id="PF13464"/>
    </source>
</evidence>
<name>A0A520MWH3_9GAMM</name>
<comment type="caution">
    <text evidence="3">The sequence shown here is derived from an EMBL/GenBank/DDBJ whole genome shotgun (WGS) entry which is preliminary data.</text>
</comment>
<sequence>MNSELKSASSVKTGKNFSAKRIELGYSIDEACKKVFINKDYLIAIEKGNYSIFPSESFAKAYFNKYQKFLSIDQEFPLVFNLKSEKKHKKISNEISFNNSLDNYLKYSLIALALLAIVSIGIYFVPDKVLPQQMSNPNKTIKADDVLSLVNIIDKRKKNLNLTPQIIKNNNLVLYFEDECWLELYVENELLETRFFNNGEEYNKIIKSPFKIIVGNGDSVKGTYNGIEIDFISNANRLTKVNTINL</sequence>
<evidence type="ECO:0000313" key="3">
    <source>
        <dbReference type="EMBL" id="RZO25563.1"/>
    </source>
</evidence>
<dbReference type="AlphaFoldDB" id="A0A520MWH3"/>
<dbReference type="EMBL" id="SHBG01000002">
    <property type="protein sequence ID" value="RZO25563.1"/>
    <property type="molecule type" value="Genomic_DNA"/>
</dbReference>
<dbReference type="PANTHER" id="PTHR34475">
    <property type="match status" value="1"/>
</dbReference>
<dbReference type="Gene3D" id="1.10.260.40">
    <property type="entry name" value="lambda repressor-like DNA-binding domains"/>
    <property type="match status" value="1"/>
</dbReference>
<feature type="transmembrane region" description="Helical" evidence="1">
    <location>
        <begin position="104"/>
        <end position="125"/>
    </location>
</feature>
<dbReference type="Pfam" id="PF13413">
    <property type="entry name" value="HTH_25"/>
    <property type="match status" value="1"/>
</dbReference>
<proteinExistence type="predicted"/>
<keyword evidence="1" id="KW-0812">Transmembrane</keyword>
<dbReference type="GO" id="GO:0003677">
    <property type="term" value="F:DNA binding"/>
    <property type="evidence" value="ECO:0007669"/>
    <property type="project" value="InterPro"/>
</dbReference>
<gene>
    <name evidence="3" type="ORF">EVA94_00310</name>
</gene>
<evidence type="ECO:0000256" key="1">
    <source>
        <dbReference type="SAM" id="Phobius"/>
    </source>
</evidence>
<evidence type="ECO:0000313" key="4">
    <source>
        <dbReference type="Proteomes" id="UP000315498"/>
    </source>
</evidence>
<dbReference type="InterPro" id="IPR010982">
    <property type="entry name" value="Lambda_DNA-bd_dom_sf"/>
</dbReference>
<dbReference type="Pfam" id="PF13464">
    <property type="entry name" value="RodZ_C"/>
    <property type="match status" value="1"/>
</dbReference>